<feature type="coiled-coil region" evidence="1">
    <location>
        <begin position="44"/>
        <end position="71"/>
    </location>
</feature>
<dbReference type="Gene3D" id="1.10.287.1490">
    <property type="match status" value="1"/>
</dbReference>
<gene>
    <name evidence="3" type="ORF">P7079_04890</name>
</gene>
<dbReference type="Pfam" id="PF24481">
    <property type="entry name" value="CT398_CC"/>
    <property type="match status" value="1"/>
</dbReference>
<feature type="coiled-coil region" evidence="1">
    <location>
        <begin position="97"/>
        <end position="170"/>
    </location>
</feature>
<evidence type="ECO:0000313" key="4">
    <source>
        <dbReference type="Proteomes" id="UP001215216"/>
    </source>
</evidence>
<protein>
    <recommendedName>
        <fullName evidence="2">CT398-like coiled coil hairpin domain-containing protein</fullName>
    </recommendedName>
</protein>
<accession>A0ABY8FW49</accession>
<reference evidence="3 4" key="1">
    <citation type="submission" date="2023-03" db="EMBL/GenBank/DDBJ databases">
        <title>Complete genome of Arcanobacterium canis strain DSM 25104 isolated in 2010 from a canine otitis externa in Germany.</title>
        <authorList>
            <person name="Borowiak M."/>
            <person name="Kreitlow A."/>
            <person name="Malorny B."/>
            <person name="Laemmler C."/>
            <person name="Prenger-Berninghoff E."/>
            <person name="Ploetz M."/>
            <person name="Abdulmawjood A."/>
        </authorList>
    </citation>
    <scope>NUCLEOTIDE SEQUENCE [LARGE SCALE GENOMIC DNA]</scope>
    <source>
        <strain evidence="3 4">DSM 25104</strain>
    </source>
</reference>
<keyword evidence="4" id="KW-1185">Reference proteome</keyword>
<dbReference type="InterPro" id="IPR056003">
    <property type="entry name" value="CT398_CC_hairpin"/>
</dbReference>
<organism evidence="3 4">
    <name type="scientific">Arcanobacterium canis</name>
    <dbReference type="NCBI Taxonomy" id="999183"/>
    <lineage>
        <taxon>Bacteria</taxon>
        <taxon>Bacillati</taxon>
        <taxon>Actinomycetota</taxon>
        <taxon>Actinomycetes</taxon>
        <taxon>Actinomycetales</taxon>
        <taxon>Actinomycetaceae</taxon>
        <taxon>Arcanobacterium</taxon>
    </lineage>
</organism>
<feature type="domain" description="CT398-like coiled coil hairpin" evidence="2">
    <location>
        <begin position="14"/>
        <end position="194"/>
    </location>
</feature>
<dbReference type="RefSeq" id="WP_278012173.1">
    <property type="nucleotide sequence ID" value="NZ_CP121208.1"/>
</dbReference>
<evidence type="ECO:0000259" key="2">
    <source>
        <dbReference type="Pfam" id="PF24481"/>
    </source>
</evidence>
<evidence type="ECO:0000256" key="1">
    <source>
        <dbReference type="SAM" id="Coils"/>
    </source>
</evidence>
<evidence type="ECO:0000313" key="3">
    <source>
        <dbReference type="EMBL" id="WFM82747.1"/>
    </source>
</evidence>
<dbReference type="Proteomes" id="UP001215216">
    <property type="component" value="Chromosome"/>
</dbReference>
<name>A0ABY8FW49_9ACTO</name>
<keyword evidence="1" id="KW-0175">Coiled coil</keyword>
<sequence length="242" mass="26353">MKAPRTDQLALLDLAILDSKIGKLRREDHNHPLRAELTAIVNQIAATGREIAVAEEKLIQANTEVEQAGAATEKLSAVIHEKEDKLAAGSGMDSRQLLALQKEIGDARARLEQAEERDFAALEAAEACERELEAARVHLNMLNTQMLETRSTLEAEIEGLERDVADLVATRERLVEPLDHDLVALYDRSRARGGFGVIGMYPNGMTTGGLQISPVEAASIKGGDPDDVHISDDYDAIIVLTN</sequence>
<dbReference type="EMBL" id="CP121208">
    <property type="protein sequence ID" value="WFM82747.1"/>
    <property type="molecule type" value="Genomic_DNA"/>
</dbReference>
<proteinExistence type="predicted"/>